<dbReference type="OrthoDB" id="10535624at2759"/>
<protein>
    <submittedName>
        <fullName evidence="2">Uncharacterized protein</fullName>
    </submittedName>
</protein>
<evidence type="ECO:0000256" key="1">
    <source>
        <dbReference type="SAM" id="MobiDB-lite"/>
    </source>
</evidence>
<accession>A0A9P6NWN2</accession>
<evidence type="ECO:0000313" key="3">
    <source>
        <dbReference type="Proteomes" id="UP000886653"/>
    </source>
</evidence>
<comment type="caution">
    <text evidence="2">The sequence shown here is derived from an EMBL/GenBank/DDBJ whole genome shotgun (WGS) entry which is preliminary data.</text>
</comment>
<gene>
    <name evidence="2" type="ORF">CROQUDRAFT_713255</name>
</gene>
<feature type="compositionally biased region" description="Basic and acidic residues" evidence="1">
    <location>
        <begin position="222"/>
        <end position="235"/>
    </location>
</feature>
<proteinExistence type="predicted"/>
<organism evidence="2 3">
    <name type="scientific">Cronartium quercuum f. sp. fusiforme G11</name>
    <dbReference type="NCBI Taxonomy" id="708437"/>
    <lineage>
        <taxon>Eukaryota</taxon>
        <taxon>Fungi</taxon>
        <taxon>Dikarya</taxon>
        <taxon>Basidiomycota</taxon>
        <taxon>Pucciniomycotina</taxon>
        <taxon>Pucciniomycetes</taxon>
        <taxon>Pucciniales</taxon>
        <taxon>Coleosporiaceae</taxon>
        <taxon>Cronartium</taxon>
    </lineage>
</organism>
<name>A0A9P6NWN2_9BASI</name>
<feature type="compositionally biased region" description="Low complexity" evidence="1">
    <location>
        <begin position="201"/>
        <end position="211"/>
    </location>
</feature>
<sequence>MSTTEAEKVTHPTFKKLSSPHSESNWTVWDYHMMTSLDGYDLDEKRTSESVLESDKAVASSYISERLDNDNIPLIVNHRGKPCRIYTALRELHQNHSAGGVYLMIREIMNQAVEDVEEMPAHLSKMALLYQRLSALSVDGKISVNDLYVTALISSLAQSWSHVMQPLEIQYKVTPNSVLTCIHSKIVKYRTRDESPSKLVSAPSASQSRRASNTEVSSSVPEKGKNRGSGRRDRSSTSYGRSDYCKKLHAGECFRKKRDGLEKTAADLNRKLKKGAKAAVSHRPNPSDNGDELASEVTRPC</sequence>
<dbReference type="EMBL" id="MU167217">
    <property type="protein sequence ID" value="KAG0150785.1"/>
    <property type="molecule type" value="Genomic_DNA"/>
</dbReference>
<feature type="region of interest" description="Disordered" evidence="1">
    <location>
        <begin position="193"/>
        <end position="242"/>
    </location>
</feature>
<reference evidence="2" key="1">
    <citation type="submission" date="2013-11" db="EMBL/GenBank/DDBJ databases">
        <title>Genome sequence of the fusiform rust pathogen reveals effectors for host alternation and coevolution with pine.</title>
        <authorList>
            <consortium name="DOE Joint Genome Institute"/>
            <person name="Smith K."/>
            <person name="Pendleton A."/>
            <person name="Kubisiak T."/>
            <person name="Anderson C."/>
            <person name="Salamov A."/>
            <person name="Aerts A."/>
            <person name="Riley R."/>
            <person name="Clum A."/>
            <person name="Lindquist E."/>
            <person name="Ence D."/>
            <person name="Campbell M."/>
            <person name="Kronenberg Z."/>
            <person name="Feau N."/>
            <person name="Dhillon B."/>
            <person name="Hamelin R."/>
            <person name="Burleigh J."/>
            <person name="Smith J."/>
            <person name="Yandell M."/>
            <person name="Nelson C."/>
            <person name="Grigoriev I."/>
            <person name="Davis J."/>
        </authorList>
    </citation>
    <scope>NUCLEOTIDE SEQUENCE</scope>
    <source>
        <strain evidence="2">G11</strain>
    </source>
</reference>
<dbReference type="Proteomes" id="UP000886653">
    <property type="component" value="Unassembled WGS sequence"/>
</dbReference>
<keyword evidence="3" id="KW-1185">Reference proteome</keyword>
<evidence type="ECO:0000313" key="2">
    <source>
        <dbReference type="EMBL" id="KAG0150785.1"/>
    </source>
</evidence>
<feature type="region of interest" description="Disordered" evidence="1">
    <location>
        <begin position="273"/>
        <end position="301"/>
    </location>
</feature>
<dbReference type="AlphaFoldDB" id="A0A9P6NWN2"/>